<comment type="caution">
    <text evidence="1">The sequence shown here is derived from an EMBL/GenBank/DDBJ whole genome shotgun (WGS) entry which is preliminary data.</text>
</comment>
<name>U2ZPA8_STRCV</name>
<gene>
    <name evidence="1" type="ORF">ANG5_0866</name>
</gene>
<reference evidence="1 2" key="1">
    <citation type="submission" date="2013-09" db="EMBL/GenBank/DDBJ databases">
        <title>Genome Sequences of seven clinical isolates and type strains of anginosus group streptococci.</title>
        <authorList>
            <person name="Maruyama F."/>
            <person name="Sakurai A."/>
            <person name="Ogura Y."/>
            <person name="Homma H."/>
            <person name="Takahashi N."/>
            <person name="Ohtsubo Y."/>
            <person name="Hoshino T."/>
            <person name="Okahashi N."/>
            <person name="Nakagawa I."/>
            <person name="Kimura S."/>
            <person name="Fujiwara T."/>
            <person name="Hayashi T."/>
            <person name="Shintani S."/>
        </authorList>
    </citation>
    <scope>NUCLEOTIDE SEQUENCE [LARGE SCALE GENOMIC DNA]</scope>
    <source>
        <strain evidence="2">CCUG46377</strain>
    </source>
</reference>
<dbReference type="RefSeq" id="WP_020997962.1">
    <property type="nucleotide sequence ID" value="NZ_BASX01000005.1"/>
</dbReference>
<sequence>MVTKKQHYYPRTLLKHFANNDNKLYVYNHKANKEQYVHYENICYQNYTYEEIDTKGQRKTDNILEEKLSHYEGKISKVVSKILDTEIDKISISDEEIKIVWTYLFLQEIRTNSGRVRIITNFENNFSKPRKSPIELNEIENNKEKNNKEKIQKFNKIFKEKNNLEDLLKYFKKPNSMHFHIAIGDGFITSDNPVISTFGPQNKPNGFQIIFPISPNFCLEFQNDDINNSNNLLVQMTPDKIQYVNKATINTANYYIISTNKFDITQQSYIYNRFNNKNWEMPYPHSNN</sequence>
<keyword evidence="2" id="KW-1185">Reference proteome</keyword>
<organism evidence="1 2">
    <name type="scientific">Streptococcus constellatus subsp. pharyngis SK1060 = CCUG 46377</name>
    <dbReference type="NCBI Taxonomy" id="1035184"/>
    <lineage>
        <taxon>Bacteria</taxon>
        <taxon>Bacillati</taxon>
        <taxon>Bacillota</taxon>
        <taxon>Bacilli</taxon>
        <taxon>Lactobacillales</taxon>
        <taxon>Streptococcaceae</taxon>
        <taxon>Streptococcus</taxon>
        <taxon>Streptococcus anginosus group</taxon>
    </lineage>
</organism>
<evidence type="ECO:0000313" key="2">
    <source>
        <dbReference type="Proteomes" id="UP000016985"/>
    </source>
</evidence>
<dbReference type="Pfam" id="PF14022">
    <property type="entry name" value="DUF4238"/>
    <property type="match status" value="1"/>
</dbReference>
<protein>
    <recommendedName>
        <fullName evidence="3">DUF4238 domain-containing protein</fullName>
    </recommendedName>
</protein>
<dbReference type="EMBL" id="BASX01000005">
    <property type="protein sequence ID" value="GAD44338.1"/>
    <property type="molecule type" value="Genomic_DNA"/>
</dbReference>
<dbReference type="AlphaFoldDB" id="U2ZPA8"/>
<dbReference type="InterPro" id="IPR025332">
    <property type="entry name" value="DUF4238"/>
</dbReference>
<evidence type="ECO:0008006" key="3">
    <source>
        <dbReference type="Google" id="ProtNLM"/>
    </source>
</evidence>
<evidence type="ECO:0000313" key="1">
    <source>
        <dbReference type="EMBL" id="GAD44338.1"/>
    </source>
</evidence>
<dbReference type="Proteomes" id="UP000016985">
    <property type="component" value="Unassembled WGS sequence"/>
</dbReference>
<accession>U2ZPA8</accession>
<proteinExistence type="predicted"/>